<dbReference type="KEGG" id="vg:36844553"/>
<dbReference type="InterPro" id="IPR036047">
    <property type="entry name" value="F-box-like_dom_sf"/>
</dbReference>
<dbReference type="EMBL" id="MG011689">
    <property type="protein sequence ID" value="AVK75412.1"/>
    <property type="molecule type" value="Genomic_DNA"/>
</dbReference>
<dbReference type="PANTHER" id="PTHR23084">
    <property type="entry name" value="PHOSPHATIDYLINOSITOL-4-PHOSPHATE 5-KINASE RELATED"/>
    <property type="match status" value="1"/>
</dbReference>
<dbReference type="SUPFAM" id="SSF82185">
    <property type="entry name" value="Histone H3 K4-specific methyltransferase SET7/9 N-terminal domain"/>
    <property type="match status" value="3"/>
</dbReference>
<dbReference type="Gene3D" id="1.20.1280.50">
    <property type="match status" value="1"/>
</dbReference>
<gene>
    <name evidence="3" type="ORF">pqer_cds_990</name>
</gene>
<accession>A0A2U7UAI8</accession>
<feature type="compositionally biased region" description="Basic and acidic residues" evidence="2">
    <location>
        <begin position="166"/>
        <end position="184"/>
    </location>
</feature>
<keyword evidence="1" id="KW-0677">Repeat</keyword>
<dbReference type="Pfam" id="PF02493">
    <property type="entry name" value="MORN"/>
    <property type="match status" value="11"/>
</dbReference>
<proteinExistence type="predicted"/>
<dbReference type="InterPro" id="IPR003409">
    <property type="entry name" value="MORN"/>
</dbReference>
<dbReference type="SMART" id="SM00698">
    <property type="entry name" value="MORN"/>
    <property type="match status" value="10"/>
</dbReference>
<evidence type="ECO:0000313" key="3">
    <source>
        <dbReference type="EMBL" id="AVK75412.1"/>
    </source>
</evidence>
<dbReference type="SUPFAM" id="SSF81383">
    <property type="entry name" value="F-box domain"/>
    <property type="match status" value="1"/>
</dbReference>
<dbReference type="PANTHER" id="PTHR23084:SF263">
    <property type="entry name" value="MORN REPEAT-CONTAINING PROTEIN 1"/>
    <property type="match status" value="1"/>
</dbReference>
<evidence type="ECO:0000256" key="2">
    <source>
        <dbReference type="SAM" id="MobiDB-lite"/>
    </source>
</evidence>
<dbReference type="Gene3D" id="2.20.110.10">
    <property type="entry name" value="Histone H3 K4-specific methyltransferase SET7/9 N-terminal domain"/>
    <property type="match status" value="5"/>
</dbReference>
<feature type="region of interest" description="Disordered" evidence="2">
    <location>
        <begin position="156"/>
        <end position="185"/>
    </location>
</feature>
<evidence type="ECO:0000256" key="1">
    <source>
        <dbReference type="ARBA" id="ARBA00022737"/>
    </source>
</evidence>
<dbReference type="Proteomes" id="UP000248852">
    <property type="component" value="Segment"/>
</dbReference>
<feature type="compositionally biased region" description="Basic and acidic residues" evidence="2">
    <location>
        <begin position="1"/>
        <end position="12"/>
    </location>
</feature>
<name>A0A2U7UAI8_9VIRU</name>
<sequence length="523" mass="57603">MAESDCPARESVSENNAQPASDDAEAAKRWVYMGGASPFDCVPEEIALAITRALGDDPASLFWWALTCKRHYLLAMDATVWRGMCETRFGPPLHQRFLEVGKDWRWLYKAQARIADAASSDAQVGAVTIDLDWHRRVYWGDLVDGKPDGYGLALAIPRGSTRPPTRNRDDNGADPPSRYEGHWKDGKRHGYGVNVTRGGDAYEGHWQEDEYHGHGICRWVDGSVYEGEWKDGDRHGCGLHIYASGDSYWGEWEHDRCHGRGVYDSGDGFIYDGLWQEGKQHGHGSAQYANGNRYEGDWARNNRHGYGSYLRPDGSRYDGQWENSLPHGYGEEAAPQGRAYRGLYRAGKKHGYGVGVAVDDGLAEYKGQWADDYASGYGMVRCPDGTTYHGWWANGVRCGYGVERWADGTECAGVFRDSQPCDGNGNTPGRPDGEQVASVERDSDAVHMVVTRPDGFRYEGGWTPSLGSTGHGTCVYPDGSCIVGTWSGEVPLDGEITLHDTGDATPCKTAAPCTACNVMAQRP</sequence>
<dbReference type="RefSeq" id="YP_009483681.1">
    <property type="nucleotide sequence ID" value="NC_037667.1"/>
</dbReference>
<reference evidence="3" key="1">
    <citation type="journal article" date="2018" name="Nat. Commun.">
        <title>Diversity and evolution of the emerging Pandoraviridae family.</title>
        <authorList>
            <person name="Legendre M."/>
            <person name="Fabre E."/>
            <person name="Poirot O."/>
            <person name="Jeudy S."/>
            <person name="Lartigue A."/>
            <person name="Alempic J.M."/>
            <person name="Beucher L."/>
            <person name="Philippe N."/>
            <person name="Bertaux L."/>
            <person name="Christo-Foroux E."/>
            <person name="Labadie K."/>
            <person name="Coute Y."/>
            <person name="Abergel C."/>
            <person name="Claverie J.M."/>
        </authorList>
    </citation>
    <scope>NUCLEOTIDE SEQUENCE [LARGE SCALE GENOMIC DNA]</scope>
    <source>
        <strain evidence="3">Quercus</strain>
    </source>
</reference>
<organism evidence="3">
    <name type="scientific">Pandoravirus quercus</name>
    <dbReference type="NCBI Taxonomy" id="2107709"/>
    <lineage>
        <taxon>Viruses</taxon>
        <taxon>Pandoravirus</taxon>
    </lineage>
</organism>
<feature type="region of interest" description="Disordered" evidence="2">
    <location>
        <begin position="1"/>
        <end position="22"/>
    </location>
</feature>
<feature type="region of interest" description="Disordered" evidence="2">
    <location>
        <begin position="421"/>
        <end position="440"/>
    </location>
</feature>
<protein>
    <submittedName>
        <fullName evidence="3">Morn repeat domain containing protein</fullName>
    </submittedName>
</protein>
<dbReference type="GeneID" id="36844553"/>